<dbReference type="EMBL" id="KN840706">
    <property type="protein sequence ID" value="KIP02071.1"/>
    <property type="molecule type" value="Genomic_DNA"/>
</dbReference>
<protein>
    <submittedName>
        <fullName evidence="1">Uncharacterized protein</fullName>
    </submittedName>
</protein>
<dbReference type="PANTHER" id="PTHR35871">
    <property type="entry name" value="EXPRESSED PROTEIN"/>
    <property type="match status" value="1"/>
</dbReference>
<dbReference type="HOGENOM" id="CLU_005726_1_1_1"/>
<organism evidence="1 2">
    <name type="scientific">Phlebiopsis gigantea (strain 11061_1 CR5-6)</name>
    <name type="common">White-rot fungus</name>
    <name type="synonym">Peniophora gigantea</name>
    <dbReference type="NCBI Taxonomy" id="745531"/>
    <lineage>
        <taxon>Eukaryota</taxon>
        <taxon>Fungi</taxon>
        <taxon>Dikarya</taxon>
        <taxon>Basidiomycota</taxon>
        <taxon>Agaricomycotina</taxon>
        <taxon>Agaricomycetes</taxon>
        <taxon>Polyporales</taxon>
        <taxon>Phanerochaetaceae</taxon>
        <taxon>Phlebiopsis</taxon>
    </lineage>
</organism>
<evidence type="ECO:0000313" key="1">
    <source>
        <dbReference type="EMBL" id="KIP02071.1"/>
    </source>
</evidence>
<evidence type="ECO:0000313" key="2">
    <source>
        <dbReference type="Proteomes" id="UP000053257"/>
    </source>
</evidence>
<dbReference type="OrthoDB" id="6511194at2759"/>
<dbReference type="PANTHER" id="PTHR35871:SF1">
    <property type="entry name" value="CXC1-LIKE CYSTEINE CLUSTER ASSOCIATED WITH KDZ TRANSPOSASES DOMAIN-CONTAINING PROTEIN"/>
    <property type="match status" value="1"/>
</dbReference>
<gene>
    <name evidence="1" type="ORF">PHLGIDRAFT_79674</name>
</gene>
<dbReference type="AlphaFoldDB" id="A0A0C3RQH1"/>
<sequence>MHNYSYKRYSILSDGDISSGLQQYLLQVSKDRFIPAADVVAFMKTLEMEAKLTSIGCSSISECTARRWLQTMDWHYKKKPNGMYIDGHKREDVVVYREKFVEHWMWCELQMMTYNNNENEAKKLTGFSVKDGPFCIIFITHNESTFYANDHRKMYWWHSSQKATLVRKGEGESIMVSNFLTAEWERLKHGDEKARIPFWAGKNRDGYFDADDLLHQVEKAIDIFKEKTNRFINGLWLFDNAPSHQKHAPNALLARYMRKSPLATWVPKGGACMRYGKYVAGQTEVSQDFYYHDDHPTMPRWFKGMEQII</sequence>
<reference evidence="1 2" key="1">
    <citation type="journal article" date="2014" name="PLoS Genet.">
        <title>Analysis of the Phlebiopsis gigantea genome, transcriptome and secretome provides insight into its pioneer colonization strategies of wood.</title>
        <authorList>
            <person name="Hori C."/>
            <person name="Ishida T."/>
            <person name="Igarashi K."/>
            <person name="Samejima M."/>
            <person name="Suzuki H."/>
            <person name="Master E."/>
            <person name="Ferreira P."/>
            <person name="Ruiz-Duenas F.J."/>
            <person name="Held B."/>
            <person name="Canessa P."/>
            <person name="Larrondo L.F."/>
            <person name="Schmoll M."/>
            <person name="Druzhinina I.S."/>
            <person name="Kubicek C.P."/>
            <person name="Gaskell J.A."/>
            <person name="Kersten P."/>
            <person name="St John F."/>
            <person name="Glasner J."/>
            <person name="Sabat G."/>
            <person name="Splinter BonDurant S."/>
            <person name="Syed K."/>
            <person name="Yadav J."/>
            <person name="Mgbeahuruike A.C."/>
            <person name="Kovalchuk A."/>
            <person name="Asiegbu F.O."/>
            <person name="Lackner G."/>
            <person name="Hoffmeister D."/>
            <person name="Rencoret J."/>
            <person name="Gutierrez A."/>
            <person name="Sun H."/>
            <person name="Lindquist E."/>
            <person name="Barry K."/>
            <person name="Riley R."/>
            <person name="Grigoriev I.V."/>
            <person name="Henrissat B."/>
            <person name="Kues U."/>
            <person name="Berka R.M."/>
            <person name="Martinez A.T."/>
            <person name="Covert S.F."/>
            <person name="Blanchette R.A."/>
            <person name="Cullen D."/>
        </authorList>
    </citation>
    <scope>NUCLEOTIDE SEQUENCE [LARGE SCALE GENOMIC DNA]</scope>
    <source>
        <strain evidence="1 2">11061_1 CR5-6</strain>
    </source>
</reference>
<dbReference type="Proteomes" id="UP000053257">
    <property type="component" value="Unassembled WGS sequence"/>
</dbReference>
<keyword evidence="2" id="KW-1185">Reference proteome</keyword>
<proteinExistence type="predicted"/>
<accession>A0A0C3RQH1</accession>
<name>A0A0C3RQH1_PHLG1</name>